<sequence length="183" mass="19568">MNRVVEVYCVHPDGAKRREEPCSAKNESASGNHYKGKGVCTNDAENGKGNARGKGVAQGTVEVSTEGGLIGDMGRGNARGRGVGPRTFGWVAESSVTGRGSSQCNVTQGSTTQGSRSSVSHPAVTFFSSSYNRRISAGVSLTATLDGVSCEERKNQHGDFKRLPQQRSPIPFFFFLPERCHLQ</sequence>
<keyword evidence="3" id="KW-1185">Reference proteome</keyword>
<feature type="non-terminal residue" evidence="2">
    <location>
        <position position="183"/>
    </location>
</feature>
<feature type="compositionally biased region" description="Polar residues" evidence="1">
    <location>
        <begin position="95"/>
        <end position="105"/>
    </location>
</feature>
<evidence type="ECO:0000256" key="1">
    <source>
        <dbReference type="SAM" id="MobiDB-lite"/>
    </source>
</evidence>
<evidence type="ECO:0000313" key="3">
    <source>
        <dbReference type="Proteomes" id="UP001642360"/>
    </source>
</evidence>
<proteinExistence type="predicted"/>
<comment type="caution">
    <text evidence="2">The sequence shown here is derived from an EMBL/GenBank/DDBJ whole genome shotgun (WGS) entry which is preliminary data.</text>
</comment>
<evidence type="ECO:0000313" key="2">
    <source>
        <dbReference type="EMBL" id="CAK9162575.1"/>
    </source>
</evidence>
<feature type="region of interest" description="Disordered" evidence="1">
    <location>
        <begin position="95"/>
        <end position="119"/>
    </location>
</feature>
<dbReference type="Proteomes" id="UP001642360">
    <property type="component" value="Unassembled WGS sequence"/>
</dbReference>
<dbReference type="AlphaFoldDB" id="A0ABC8SZN7"/>
<reference evidence="2 3" key="1">
    <citation type="submission" date="2024-02" db="EMBL/GenBank/DDBJ databases">
        <authorList>
            <person name="Vignale AGUSTIN F."/>
            <person name="Sosa J E."/>
            <person name="Modenutti C."/>
        </authorList>
    </citation>
    <scope>NUCLEOTIDE SEQUENCE [LARGE SCALE GENOMIC DNA]</scope>
</reference>
<name>A0ABC8SZN7_9AQUA</name>
<protein>
    <submittedName>
        <fullName evidence="2">Uncharacterized protein</fullName>
    </submittedName>
</protein>
<feature type="compositionally biased region" description="Low complexity" evidence="1">
    <location>
        <begin position="106"/>
        <end position="119"/>
    </location>
</feature>
<gene>
    <name evidence="2" type="ORF">ILEXP_LOCUS31447</name>
</gene>
<dbReference type="EMBL" id="CAUOFW020003897">
    <property type="protein sequence ID" value="CAK9162575.1"/>
    <property type="molecule type" value="Genomic_DNA"/>
</dbReference>
<accession>A0ABC8SZN7</accession>
<organism evidence="2 3">
    <name type="scientific">Ilex paraguariensis</name>
    <name type="common">yerba mate</name>
    <dbReference type="NCBI Taxonomy" id="185542"/>
    <lineage>
        <taxon>Eukaryota</taxon>
        <taxon>Viridiplantae</taxon>
        <taxon>Streptophyta</taxon>
        <taxon>Embryophyta</taxon>
        <taxon>Tracheophyta</taxon>
        <taxon>Spermatophyta</taxon>
        <taxon>Magnoliopsida</taxon>
        <taxon>eudicotyledons</taxon>
        <taxon>Gunneridae</taxon>
        <taxon>Pentapetalae</taxon>
        <taxon>asterids</taxon>
        <taxon>campanulids</taxon>
        <taxon>Aquifoliales</taxon>
        <taxon>Aquifoliaceae</taxon>
        <taxon>Ilex</taxon>
    </lineage>
</organism>